<dbReference type="InterPro" id="IPR036388">
    <property type="entry name" value="WH-like_DNA-bd_sf"/>
</dbReference>
<evidence type="ECO:0000313" key="8">
    <source>
        <dbReference type="Proteomes" id="UP000639606"/>
    </source>
</evidence>
<dbReference type="AlphaFoldDB" id="A0A918AL56"/>
<proteinExistence type="inferred from homology"/>
<feature type="domain" description="Bacterial transcriptional activator" evidence="6">
    <location>
        <begin position="99"/>
        <end position="240"/>
    </location>
</feature>
<keyword evidence="2" id="KW-0805">Transcription regulation</keyword>
<dbReference type="SMART" id="SM01043">
    <property type="entry name" value="BTAD"/>
    <property type="match status" value="1"/>
</dbReference>
<dbReference type="CDD" id="cd15831">
    <property type="entry name" value="BTAD"/>
    <property type="match status" value="1"/>
</dbReference>
<dbReference type="Pfam" id="PF03704">
    <property type="entry name" value="BTAD"/>
    <property type="match status" value="1"/>
</dbReference>
<evidence type="ECO:0000256" key="1">
    <source>
        <dbReference type="ARBA" id="ARBA00005820"/>
    </source>
</evidence>
<dbReference type="SUPFAM" id="SSF46894">
    <property type="entry name" value="C-terminal effector domain of the bipartite response regulators"/>
    <property type="match status" value="1"/>
</dbReference>
<evidence type="ECO:0000259" key="5">
    <source>
        <dbReference type="SMART" id="SM00862"/>
    </source>
</evidence>
<evidence type="ECO:0000256" key="3">
    <source>
        <dbReference type="ARBA" id="ARBA00023125"/>
    </source>
</evidence>
<dbReference type="InterPro" id="IPR051677">
    <property type="entry name" value="AfsR-DnrI-RedD_regulator"/>
</dbReference>
<reference evidence="7" key="2">
    <citation type="submission" date="2020-09" db="EMBL/GenBank/DDBJ databases">
        <authorList>
            <person name="Sun Q."/>
            <person name="Ohkuma M."/>
        </authorList>
    </citation>
    <scope>NUCLEOTIDE SEQUENCE</scope>
    <source>
        <strain evidence="7">JCM 3313</strain>
    </source>
</reference>
<dbReference type="InterPro" id="IPR005158">
    <property type="entry name" value="BTAD"/>
</dbReference>
<evidence type="ECO:0000259" key="6">
    <source>
        <dbReference type="SMART" id="SM01043"/>
    </source>
</evidence>
<dbReference type="PANTHER" id="PTHR35807">
    <property type="entry name" value="TRANSCRIPTIONAL REGULATOR REDD-RELATED"/>
    <property type="match status" value="1"/>
</dbReference>
<dbReference type="EMBL" id="BMRG01000004">
    <property type="protein sequence ID" value="GGP55208.1"/>
    <property type="molecule type" value="Genomic_DNA"/>
</dbReference>
<comment type="caution">
    <text evidence="7">The sequence shown here is derived from an EMBL/GenBank/DDBJ whole genome shotgun (WGS) entry which is preliminary data.</text>
</comment>
<dbReference type="SMART" id="SM00862">
    <property type="entry name" value="Trans_reg_C"/>
    <property type="match status" value="1"/>
</dbReference>
<evidence type="ECO:0000313" key="7">
    <source>
        <dbReference type="EMBL" id="GGP55208.1"/>
    </source>
</evidence>
<reference evidence="7" key="1">
    <citation type="journal article" date="2014" name="Int. J. Syst. Evol. Microbiol.">
        <title>Complete genome sequence of Corynebacterium casei LMG S-19264T (=DSM 44701T), isolated from a smear-ripened cheese.</title>
        <authorList>
            <consortium name="US DOE Joint Genome Institute (JGI-PGF)"/>
            <person name="Walter F."/>
            <person name="Albersmeier A."/>
            <person name="Kalinowski J."/>
            <person name="Ruckert C."/>
        </authorList>
    </citation>
    <scope>NUCLEOTIDE SEQUENCE</scope>
    <source>
        <strain evidence="7">JCM 3313</strain>
    </source>
</reference>
<dbReference type="InterPro" id="IPR016032">
    <property type="entry name" value="Sig_transdc_resp-reg_C-effctor"/>
</dbReference>
<sequence>MAFEVRLLGAVEALGDGVAVELGHARQRCVLVALAVEANRPVSYDQLVTRVWGDAPPRQPRAALYGYLYRLRQVLSDVPDVALARVPGCYRMVVDPDAVDLHRFERLVARARRAEDDARRVALYDEALALWRGEAFTGLDTPWLSTVRMALEQQRSVAEADRTDAALRLGRHQEVLAVLTARTAAHPLDERLAGQLMLALHGLGRTAEALAVYQRVRRRLAEELGADPGEALRAVHRRVLQTPVLTVTPAPTWRAVVTPVTRLPVEATTSAVPGPRW</sequence>
<comment type="similarity">
    <text evidence="1">Belongs to the AfsR/DnrI/RedD regulatory family.</text>
</comment>
<organism evidence="7 8">
    <name type="scientific">Saccharothrix coeruleofusca</name>
    <dbReference type="NCBI Taxonomy" id="33919"/>
    <lineage>
        <taxon>Bacteria</taxon>
        <taxon>Bacillati</taxon>
        <taxon>Actinomycetota</taxon>
        <taxon>Actinomycetes</taxon>
        <taxon>Pseudonocardiales</taxon>
        <taxon>Pseudonocardiaceae</taxon>
        <taxon>Saccharothrix</taxon>
    </lineage>
</organism>
<feature type="domain" description="OmpR/PhoB-type" evidence="5">
    <location>
        <begin position="17"/>
        <end position="92"/>
    </location>
</feature>
<evidence type="ECO:0008006" key="9">
    <source>
        <dbReference type="Google" id="ProtNLM"/>
    </source>
</evidence>
<dbReference type="Gene3D" id="1.25.40.10">
    <property type="entry name" value="Tetratricopeptide repeat domain"/>
    <property type="match status" value="1"/>
</dbReference>
<dbReference type="GO" id="GO:0003677">
    <property type="term" value="F:DNA binding"/>
    <property type="evidence" value="ECO:0007669"/>
    <property type="project" value="UniProtKB-KW"/>
</dbReference>
<name>A0A918AL56_9PSEU</name>
<keyword evidence="3" id="KW-0238">DNA-binding</keyword>
<accession>A0A918AL56</accession>
<keyword evidence="8" id="KW-1185">Reference proteome</keyword>
<dbReference type="SUPFAM" id="SSF48452">
    <property type="entry name" value="TPR-like"/>
    <property type="match status" value="1"/>
</dbReference>
<dbReference type="GO" id="GO:0006355">
    <property type="term" value="P:regulation of DNA-templated transcription"/>
    <property type="evidence" value="ECO:0007669"/>
    <property type="project" value="InterPro"/>
</dbReference>
<dbReference type="GO" id="GO:0000160">
    <property type="term" value="P:phosphorelay signal transduction system"/>
    <property type="evidence" value="ECO:0007669"/>
    <property type="project" value="InterPro"/>
</dbReference>
<dbReference type="Pfam" id="PF00486">
    <property type="entry name" value="Trans_reg_C"/>
    <property type="match status" value="1"/>
</dbReference>
<evidence type="ECO:0000256" key="4">
    <source>
        <dbReference type="ARBA" id="ARBA00023163"/>
    </source>
</evidence>
<gene>
    <name evidence="7" type="ORF">GCM10010185_29700</name>
</gene>
<protein>
    <recommendedName>
        <fullName evidence="9">DNA-binding SARP family transcriptional activator</fullName>
    </recommendedName>
</protein>
<dbReference type="InterPro" id="IPR001867">
    <property type="entry name" value="OmpR/PhoB-type_DNA-bd"/>
</dbReference>
<dbReference type="PANTHER" id="PTHR35807:SF1">
    <property type="entry name" value="TRANSCRIPTIONAL REGULATOR REDD"/>
    <property type="match status" value="1"/>
</dbReference>
<dbReference type="InterPro" id="IPR011990">
    <property type="entry name" value="TPR-like_helical_dom_sf"/>
</dbReference>
<keyword evidence="4" id="KW-0804">Transcription</keyword>
<dbReference type="Proteomes" id="UP000639606">
    <property type="component" value="Unassembled WGS sequence"/>
</dbReference>
<dbReference type="Gene3D" id="1.10.10.10">
    <property type="entry name" value="Winged helix-like DNA-binding domain superfamily/Winged helix DNA-binding domain"/>
    <property type="match status" value="1"/>
</dbReference>
<dbReference type="RefSeq" id="WP_189223786.1">
    <property type="nucleotide sequence ID" value="NZ_BMRG01000004.1"/>
</dbReference>
<evidence type="ECO:0000256" key="2">
    <source>
        <dbReference type="ARBA" id="ARBA00023015"/>
    </source>
</evidence>